<keyword evidence="2" id="KW-0175">Coiled coil</keyword>
<dbReference type="InterPro" id="IPR014768">
    <property type="entry name" value="GBD/FH3_dom"/>
</dbReference>
<evidence type="ECO:0000256" key="2">
    <source>
        <dbReference type="SAM" id="Coils"/>
    </source>
</evidence>
<feature type="compositionally biased region" description="Polar residues" evidence="3">
    <location>
        <begin position="729"/>
        <end position="738"/>
    </location>
</feature>
<feature type="region of interest" description="Disordered" evidence="3">
    <location>
        <begin position="532"/>
        <end position="618"/>
    </location>
</feature>
<dbReference type="PANTHER" id="PTHR45920">
    <property type="entry name" value="FORMIN HOMOLOGY 2 DOMAIN CONTAINING, ISOFORM I"/>
    <property type="match status" value="1"/>
</dbReference>
<dbReference type="AlphaFoldDB" id="A0A813SX22"/>
<dbReference type="SUPFAM" id="SSF48371">
    <property type="entry name" value="ARM repeat"/>
    <property type="match status" value="1"/>
</dbReference>
<protein>
    <recommendedName>
        <fullName evidence="4">GBD/FH3 domain-containing protein</fullName>
    </recommendedName>
</protein>
<dbReference type="GO" id="GO:0051015">
    <property type="term" value="F:actin filament binding"/>
    <property type="evidence" value="ECO:0007669"/>
    <property type="project" value="TreeGrafter"/>
</dbReference>
<dbReference type="EMBL" id="CAJNOC010000767">
    <property type="protein sequence ID" value="CAF0800996.1"/>
    <property type="molecule type" value="Genomic_DNA"/>
</dbReference>
<feature type="region of interest" description="Disordered" evidence="3">
    <location>
        <begin position="729"/>
        <end position="766"/>
    </location>
</feature>
<dbReference type="InterPro" id="IPR056771">
    <property type="entry name" value="FH3_FHOD1-3-like"/>
</dbReference>
<dbReference type="Gene3D" id="1.25.10.10">
    <property type="entry name" value="Leucine-rich Repeat Variant"/>
    <property type="match status" value="1"/>
</dbReference>
<feature type="compositionally biased region" description="Polar residues" evidence="3">
    <location>
        <begin position="606"/>
        <end position="618"/>
    </location>
</feature>
<evidence type="ECO:0000259" key="4">
    <source>
        <dbReference type="PROSITE" id="PS51232"/>
    </source>
</evidence>
<dbReference type="PROSITE" id="PS51232">
    <property type="entry name" value="GBD_FH3"/>
    <property type="match status" value="1"/>
</dbReference>
<evidence type="ECO:0000313" key="6">
    <source>
        <dbReference type="Proteomes" id="UP000663879"/>
    </source>
</evidence>
<feature type="compositionally biased region" description="Low complexity" evidence="3">
    <location>
        <begin position="635"/>
        <end position="650"/>
    </location>
</feature>
<dbReference type="InterPro" id="IPR041387">
    <property type="entry name" value="FHOD1_GBD_N"/>
</dbReference>
<gene>
    <name evidence="5" type="ORF">OXX778_LOCUS6466</name>
</gene>
<feature type="compositionally biased region" description="Basic and acidic residues" evidence="3">
    <location>
        <begin position="591"/>
        <end position="600"/>
    </location>
</feature>
<dbReference type="InterPro" id="IPR011989">
    <property type="entry name" value="ARM-like"/>
</dbReference>
<dbReference type="Proteomes" id="UP000663879">
    <property type="component" value="Unassembled WGS sequence"/>
</dbReference>
<feature type="region of interest" description="Disordered" evidence="3">
    <location>
        <begin position="635"/>
        <end position="685"/>
    </location>
</feature>
<reference evidence="5" key="1">
    <citation type="submission" date="2021-02" db="EMBL/GenBank/DDBJ databases">
        <authorList>
            <person name="Nowell W R."/>
        </authorList>
    </citation>
    <scope>NUCLEOTIDE SEQUENCE</scope>
    <source>
        <strain evidence="5">Ploen Becks lab</strain>
    </source>
</reference>
<dbReference type="OrthoDB" id="9806920at2759"/>
<dbReference type="FunFam" id="1.25.10.10:FF:000056">
    <property type="entry name" value="FH1/FH2 domain-containing protein 3 isoform X1"/>
    <property type="match status" value="1"/>
</dbReference>
<dbReference type="Pfam" id="PF18382">
    <property type="entry name" value="Formin_GBD_N"/>
    <property type="match status" value="1"/>
</dbReference>
<dbReference type="Pfam" id="PF24959">
    <property type="entry name" value="FH3_FHOD1-3"/>
    <property type="match status" value="1"/>
</dbReference>
<name>A0A813SX22_9BILA</name>
<dbReference type="GO" id="GO:0005737">
    <property type="term" value="C:cytoplasm"/>
    <property type="evidence" value="ECO:0007669"/>
    <property type="project" value="TreeGrafter"/>
</dbReference>
<dbReference type="GO" id="GO:0030866">
    <property type="term" value="P:cortical actin cytoskeleton organization"/>
    <property type="evidence" value="ECO:0007669"/>
    <property type="project" value="TreeGrafter"/>
</dbReference>
<comment type="caution">
    <text evidence="5">The sequence shown here is derived from an EMBL/GenBank/DDBJ whole genome shotgun (WGS) entry which is preliminary data.</text>
</comment>
<proteinExistence type="predicted"/>
<dbReference type="GO" id="GO:0005856">
    <property type="term" value="C:cytoskeleton"/>
    <property type="evidence" value="ECO:0007669"/>
    <property type="project" value="TreeGrafter"/>
</dbReference>
<evidence type="ECO:0000256" key="1">
    <source>
        <dbReference type="ARBA" id="ARBA00023203"/>
    </source>
</evidence>
<feature type="compositionally biased region" description="Acidic residues" evidence="3">
    <location>
        <begin position="752"/>
        <end position="765"/>
    </location>
</feature>
<accession>A0A813SX22</accession>
<feature type="compositionally biased region" description="Polar residues" evidence="3">
    <location>
        <begin position="657"/>
        <end position="678"/>
    </location>
</feature>
<evidence type="ECO:0000313" key="5">
    <source>
        <dbReference type="EMBL" id="CAF0800996.1"/>
    </source>
</evidence>
<dbReference type="InterPro" id="IPR016024">
    <property type="entry name" value="ARM-type_fold"/>
</dbReference>
<organism evidence="5 6">
    <name type="scientific">Brachionus calyciflorus</name>
    <dbReference type="NCBI Taxonomy" id="104777"/>
    <lineage>
        <taxon>Eukaryota</taxon>
        <taxon>Metazoa</taxon>
        <taxon>Spiralia</taxon>
        <taxon>Gnathifera</taxon>
        <taxon>Rotifera</taxon>
        <taxon>Eurotatoria</taxon>
        <taxon>Monogononta</taxon>
        <taxon>Pseudotrocha</taxon>
        <taxon>Ploima</taxon>
        <taxon>Brachionidae</taxon>
        <taxon>Brachionus</taxon>
    </lineage>
</organism>
<feature type="compositionally biased region" description="Basic and acidic residues" evidence="3">
    <location>
        <begin position="495"/>
        <end position="513"/>
    </location>
</feature>
<feature type="region of interest" description="Disordered" evidence="3">
    <location>
        <begin position="492"/>
        <end position="513"/>
    </location>
</feature>
<dbReference type="PANTHER" id="PTHR45920:SF4">
    <property type="entry name" value="FORMIN HOMOLOGY 2 DOMAIN CONTAINING, ISOFORM I"/>
    <property type="match status" value="1"/>
</dbReference>
<keyword evidence="1" id="KW-0009">Actin-binding</keyword>
<evidence type="ECO:0000256" key="3">
    <source>
        <dbReference type="SAM" id="MobiDB-lite"/>
    </source>
</evidence>
<sequence length="899" mass="102586">MNTFSCRIQYLDDSNPFVTSNFPEPTRPPTYPFLTNVPLSSQIANIHSTIKAPLKIEDCTLQIYRQNGTDAEYGAYLDLDQSLDEQSEEYEQLKENKRATILLRTQLSVRVHTCIEKILNSKDGELRRSLFLLKQLFQNDKDLVHEFVNKDGLECLVKVANDTKEHNYINYILRALGQLMLFVDGMNGVIKSNETVQWLYSVLSSGFRLVMKTSLKLLIVFVEYADTNALLLVQAVNAVDKNRSNKPWCNIMHILGDLSNKDDLELILYSMILINTVLNAIPDQDTFYDVSDSYEEQGMQQIIQHYFKNPIKNDDSGFFKQIIQQMELYEAALLQEDGEDLNNNDITNNSYLNQSLANSFQTDKTSTSLSSSTSSSLAPNLRQIPRTKSIILNRKGRRNTSCIDLKTLSNNINLLKLVNQPTYLYRNVDNRSLYQSQQIDTCNENINKNVLNRVGSMNLAGEFKPICSSSPIVSCRRIDECFKPSEEVSNLCCNDNDKHDDNDDDDEKIKYDDNRQEFSFEFDEDLELKKKDTDRTLSQSSDQFDSDDLESFKDNLSNGKTPRTKTDKTRTSKRFQQPPGTQFPLPISPPPEKKLEESPKIKPNRWATNSNSNTTPGVYKSNANVNIAKNNELPVVNNQTNNNNNKIQTNRLGANRASGSRWESTNPQPTPQSNNILESSHERRKQRIERHRLLTLQQYDPNMKNLIINNINNLTETLKMNKLIKKNNTTNSIGNYPNTFHHYKRNNSDNTSENDEDDDDDEEEERNVQVNIKNLNIQCDDDDDDEYVVESFEQTYSIVNNEIKKEIIETNEDDKFIQSLDFINKIKTISPVASPKSTSSTSSSCSSLSLPTNNLLINSSSSTCTYSSVSPNNNCQQQFSSSSSTRAVYRNSLNSGMGF</sequence>
<feature type="domain" description="GBD/FH3" evidence="4">
    <location>
        <begin position="48"/>
        <end position="420"/>
    </location>
</feature>
<feature type="coiled-coil region" evidence="2">
    <location>
        <begin position="76"/>
        <end position="103"/>
    </location>
</feature>
<keyword evidence="6" id="KW-1185">Reference proteome</keyword>